<feature type="compositionally biased region" description="Low complexity" evidence="1">
    <location>
        <begin position="364"/>
        <end position="373"/>
    </location>
</feature>
<keyword evidence="3" id="KW-1185">Reference proteome</keyword>
<organism evidence="2 3">
    <name type="scientific">Colletotrichum nymphaeae SA-01</name>
    <dbReference type="NCBI Taxonomy" id="1460502"/>
    <lineage>
        <taxon>Eukaryota</taxon>
        <taxon>Fungi</taxon>
        <taxon>Dikarya</taxon>
        <taxon>Ascomycota</taxon>
        <taxon>Pezizomycotina</taxon>
        <taxon>Sordariomycetes</taxon>
        <taxon>Hypocreomycetidae</taxon>
        <taxon>Glomerellales</taxon>
        <taxon>Glomerellaceae</taxon>
        <taxon>Colletotrichum</taxon>
        <taxon>Colletotrichum acutatum species complex</taxon>
    </lineage>
</organism>
<name>A0A135UIU9_9PEZI</name>
<dbReference type="EMBL" id="JEMN01000524">
    <property type="protein sequence ID" value="KXH60332.1"/>
    <property type="molecule type" value="Genomic_DNA"/>
</dbReference>
<feature type="compositionally biased region" description="Low complexity" evidence="1">
    <location>
        <begin position="231"/>
        <end position="250"/>
    </location>
</feature>
<evidence type="ECO:0000313" key="3">
    <source>
        <dbReference type="Proteomes" id="UP000070054"/>
    </source>
</evidence>
<feature type="compositionally biased region" description="Polar residues" evidence="1">
    <location>
        <begin position="154"/>
        <end position="173"/>
    </location>
</feature>
<protein>
    <submittedName>
        <fullName evidence="2">Uncharacterized protein</fullName>
    </submittedName>
</protein>
<comment type="caution">
    <text evidence="2">The sequence shown here is derived from an EMBL/GenBank/DDBJ whole genome shotgun (WGS) entry which is preliminary data.</text>
</comment>
<evidence type="ECO:0000313" key="2">
    <source>
        <dbReference type="EMBL" id="KXH60332.1"/>
    </source>
</evidence>
<feature type="compositionally biased region" description="Basic and acidic residues" evidence="1">
    <location>
        <begin position="258"/>
        <end position="267"/>
    </location>
</feature>
<dbReference type="Proteomes" id="UP000070054">
    <property type="component" value="Unassembled WGS sequence"/>
</dbReference>
<dbReference type="AlphaFoldDB" id="A0A135UIU9"/>
<accession>A0A135UIU9</accession>
<proteinExistence type="predicted"/>
<evidence type="ECO:0000256" key="1">
    <source>
        <dbReference type="SAM" id="MobiDB-lite"/>
    </source>
</evidence>
<dbReference type="OrthoDB" id="10514734at2759"/>
<feature type="region of interest" description="Disordered" evidence="1">
    <location>
        <begin position="154"/>
        <end position="295"/>
    </location>
</feature>
<feature type="compositionally biased region" description="Pro residues" evidence="1">
    <location>
        <begin position="283"/>
        <end position="293"/>
    </location>
</feature>
<feature type="region of interest" description="Disordered" evidence="1">
    <location>
        <begin position="364"/>
        <end position="448"/>
    </location>
</feature>
<feature type="compositionally biased region" description="Pro residues" evidence="1">
    <location>
        <begin position="177"/>
        <end position="194"/>
    </location>
</feature>
<sequence length="448" mass="49805">MATPLINRPAVDWVPDSTDVYRAALVNEELWVLYMQKHPKTNRNSASFQALWKETVEKIYGFIRKQRTERDWVNTDYVVFNVMKRLLSFKIDDLEQWGYKTPKNTDKRPVDLDYTKWIKANDSEAYETQAKTEWIVKALEEDATSSAAQLVVASSDTHDTNTTPVSLPSNTEQVPAPEAPLPPTAKKPSSPEPAKPVTAVSIEQTENKKKKKEEKKTAGPADVQSARIAQSVPPVVSPVSPSPKPVSSKPATAVSIEQTEKQKKGKESAGPADVKLAATAPSFHPPAPPPPIISDPHIYHHQVVNLSSFAPRRWMMPPEERNWRPVSRELTGMTRKAQALRAMYEEEMRKEKVEAEAAAAAVAAETASRAQVDNVDDPIPVPDRSSAVSAAQGDDGQQGTDHHNKKRKHNEHSETSRKRRETPAAVNVESSGRELDEELDVELMREGV</sequence>
<reference evidence="2 3" key="1">
    <citation type="submission" date="2014-02" db="EMBL/GenBank/DDBJ databases">
        <title>The genome sequence of Colletotrichum nymphaeae SA-01.</title>
        <authorList>
            <person name="Baroncelli R."/>
            <person name="Thon M.R."/>
        </authorList>
    </citation>
    <scope>NUCLEOTIDE SEQUENCE [LARGE SCALE GENOMIC DNA]</scope>
    <source>
        <strain evidence="2 3">SA-01</strain>
    </source>
</reference>
<gene>
    <name evidence="2" type="ORF">CNYM01_01614</name>
</gene>